<dbReference type="AlphaFoldDB" id="A0A8D0TYG3"/>
<dbReference type="Pfam" id="PF08447">
    <property type="entry name" value="PAS_3"/>
    <property type="match status" value="1"/>
</dbReference>
<evidence type="ECO:0000256" key="5">
    <source>
        <dbReference type="ARBA" id="ARBA00023015"/>
    </source>
</evidence>
<feature type="region of interest" description="Disordered" evidence="9">
    <location>
        <begin position="430"/>
        <end position="518"/>
    </location>
</feature>
<feature type="region of interest" description="Disordered" evidence="9">
    <location>
        <begin position="731"/>
        <end position="759"/>
    </location>
</feature>
<evidence type="ECO:0000256" key="1">
    <source>
        <dbReference type="ARBA" id="ARBA00004123"/>
    </source>
</evidence>
<evidence type="ECO:0000256" key="9">
    <source>
        <dbReference type="SAM" id="MobiDB-lite"/>
    </source>
</evidence>
<evidence type="ECO:0000256" key="7">
    <source>
        <dbReference type="ARBA" id="ARBA00023163"/>
    </source>
</evidence>
<feature type="compositionally biased region" description="Polar residues" evidence="9">
    <location>
        <begin position="577"/>
        <end position="586"/>
    </location>
</feature>
<feature type="region of interest" description="Disordered" evidence="9">
    <location>
        <begin position="829"/>
        <end position="852"/>
    </location>
</feature>
<dbReference type="Ensembl" id="ENSSSCT00015028666.1">
    <property type="protein sequence ID" value="ENSSSCP00015011237.1"/>
    <property type="gene ID" value="ENSSSCG00015021722.1"/>
</dbReference>
<feature type="compositionally biased region" description="Polar residues" evidence="9">
    <location>
        <begin position="1005"/>
        <end position="1014"/>
    </location>
</feature>
<evidence type="ECO:0000313" key="12">
    <source>
        <dbReference type="Proteomes" id="UP000694726"/>
    </source>
</evidence>
<dbReference type="PROSITE" id="PS50112">
    <property type="entry name" value="PAS"/>
    <property type="match status" value="1"/>
</dbReference>
<dbReference type="GO" id="GO:0005737">
    <property type="term" value="C:cytoplasm"/>
    <property type="evidence" value="ECO:0007669"/>
    <property type="project" value="UniProtKB-SubCell"/>
</dbReference>
<gene>
    <name evidence="11" type="primary">PER3</name>
</gene>
<sequence>MEACEDLEMSRSKSQNPRGNQRPELEGPQASGPEALGKDSAEMWHQKHQLQGKYTETSHSEQQDRDRVFEELITVVQEMKTHFPSARHSKPSTLDALNYALRCVHSVQANSEFFQSLRQNNGAPQADVTVYRPEELATIASEHASKNTDTFVAVFSFLSGRLVHISEQAPSVLNCRKELLESSPFAELLAPQDVGVFYSHTAHAQLPFWNNWTQRASPHDLAPVKSFFCRIRGGDAGKPERLYGPFRIVPYLIHLHSPARPEPEPCCLLLVEKVRSGYAAPRIPENKRVFTTTHTPGCVFLEIDERAVPLLGYLPQDLIGTSILTHLHPEDAALMLAVHQKVLKLAGQPPFDHSPIRFCSQNGDYIILDSSWSSFVNPWSRKISLIIGQHQVRTSPLNEDVFATRIKKMNSNDKDITELQEQIHKLLLQPVRGGSPADGGCGSLGSSGSPEHPVSLASSSGSSGRCEEEPRAASTLQQVHASVDKVKTPGQQLYSESRTKSPKKQVTGTRTAGPGGEQEAFSSFQTLKNDRMCTESCEDLETDQHSPSYQQINCIDSVIRFLKSHDMPALKRKCRSCTNTASSSSGEDGPNPGAGEAPAQPAAASRIPATPASGVPATGWSTDAIGGAPGPVGTTALDLDVSQSSDCSTIVHILPPESELTAAVDGTPACEPWTLNRHPAPLLPEDFKHRGLTEAVPSAHMQKEEQSYVDKFREKVPSSPYSLCLQQENGGKTKYAHGQGDPAPPPTRSAGCKKRKPRRKKLLLLSDSKGAEDSICPPLRPEVQAGQPWCPASASSPQASGLSLAAAVMVPSPAPYMFPALSLPAVTSVGGEGAASGPAPPGPPEPPVPRGSWSLPALPSACLDPFMNLFLHDPPVCALLSPSFASYPFLGAPGTSELPPSVSALAADLDAASSFISERPGEEKWGAQSEAHPLGLSGASSPLQLSLLRGDRPRSGEASGPVRSDVCLEAERCVGGPSGNKNSYFTASDLPTVSLHKALPPETGSAATGGQQSQDEQRKETFPGLADDSIWRMIEQTPECVLMTYQVPKRVKEIVLREDLEKLESMRRRQPHFSHGQRKELAAVYAWIQSQTVPQERDTQI</sequence>
<dbReference type="FunFam" id="3.30.450.20:FF:000004">
    <property type="entry name" value="Period circadian protein homolog 3"/>
    <property type="match status" value="1"/>
</dbReference>
<feature type="compositionally biased region" description="Gly residues" evidence="9">
    <location>
        <begin position="436"/>
        <end position="445"/>
    </location>
</feature>
<feature type="compositionally biased region" description="Pro residues" evidence="9">
    <location>
        <begin position="838"/>
        <end position="849"/>
    </location>
</feature>
<evidence type="ECO:0000256" key="4">
    <source>
        <dbReference type="ARBA" id="ARBA00022737"/>
    </source>
</evidence>
<keyword evidence="4" id="KW-0677">Repeat</keyword>
<dbReference type="Pfam" id="PF12114">
    <property type="entry name" value="Period_C"/>
    <property type="match status" value="1"/>
</dbReference>
<comment type="subcellular location">
    <subcellularLocation>
        <location evidence="2">Cytoplasm</location>
    </subcellularLocation>
    <subcellularLocation>
        <location evidence="1">Nucleus</location>
    </subcellularLocation>
</comment>
<evidence type="ECO:0000256" key="6">
    <source>
        <dbReference type="ARBA" id="ARBA00023108"/>
    </source>
</evidence>
<dbReference type="SUPFAM" id="SSF55785">
    <property type="entry name" value="PYP-like sensor domain (PAS domain)"/>
    <property type="match status" value="1"/>
</dbReference>
<feature type="domain" description="PAS" evidence="10">
    <location>
        <begin position="300"/>
        <end position="346"/>
    </location>
</feature>
<protein>
    <recommendedName>
        <fullName evidence="10">PAS domain-containing protein</fullName>
    </recommendedName>
</protein>
<feature type="region of interest" description="Disordered" evidence="9">
    <location>
        <begin position="995"/>
        <end position="1024"/>
    </location>
</feature>
<dbReference type="PANTHER" id="PTHR11269:SF13">
    <property type="entry name" value="PERIOD CIRCADIAN PROTEIN HOMOLOG 3"/>
    <property type="match status" value="1"/>
</dbReference>
<feature type="compositionally biased region" description="Basic and acidic residues" evidence="9">
    <location>
        <begin position="36"/>
        <end position="45"/>
    </location>
</feature>
<feature type="region of interest" description="Disordered" evidence="9">
    <location>
        <begin position="1"/>
        <end position="64"/>
    </location>
</feature>
<proteinExistence type="predicted"/>
<accession>A0A8D0TYG3</accession>
<evidence type="ECO:0000313" key="11">
    <source>
        <dbReference type="Ensembl" id="ENSSSCP00015011237.1"/>
    </source>
</evidence>
<dbReference type="InterPro" id="IPR048814">
    <property type="entry name" value="Per1-3_PAS-A"/>
</dbReference>
<evidence type="ECO:0000256" key="2">
    <source>
        <dbReference type="ARBA" id="ARBA00004496"/>
    </source>
</evidence>
<name>A0A8D0TYG3_PIG</name>
<dbReference type="Pfam" id="PF21353">
    <property type="entry name" value="Per3-like_PAS-A"/>
    <property type="match status" value="1"/>
</dbReference>
<dbReference type="GO" id="GO:0048511">
    <property type="term" value="P:rhythmic process"/>
    <property type="evidence" value="ECO:0007669"/>
    <property type="project" value="UniProtKB-KW"/>
</dbReference>
<feature type="region of interest" description="Disordered" evidence="9">
    <location>
        <begin position="577"/>
        <end position="631"/>
    </location>
</feature>
<keyword evidence="6" id="KW-0090">Biological rhythms</keyword>
<feature type="region of interest" description="Disordered" evidence="9">
    <location>
        <begin position="919"/>
        <end position="938"/>
    </location>
</feature>
<dbReference type="InterPro" id="IPR000014">
    <property type="entry name" value="PAS"/>
</dbReference>
<dbReference type="InterPro" id="IPR050760">
    <property type="entry name" value="Period_circadian_regulator"/>
</dbReference>
<dbReference type="FunFam" id="3.30.450.20:FF:000013">
    <property type="entry name" value="Period circadian protein homolog 2"/>
    <property type="match status" value="1"/>
</dbReference>
<keyword evidence="3" id="KW-0963">Cytoplasm</keyword>
<dbReference type="SMART" id="SM00091">
    <property type="entry name" value="PAS"/>
    <property type="match status" value="2"/>
</dbReference>
<dbReference type="CDD" id="cd00130">
    <property type="entry name" value="PAS"/>
    <property type="match status" value="1"/>
</dbReference>
<keyword evidence="5" id="KW-0805">Transcription regulation</keyword>
<feature type="compositionally biased region" description="Low complexity" evidence="9">
    <location>
        <begin position="589"/>
        <end position="609"/>
    </location>
</feature>
<dbReference type="GO" id="GO:0005634">
    <property type="term" value="C:nucleus"/>
    <property type="evidence" value="ECO:0007669"/>
    <property type="project" value="UniProtKB-SubCell"/>
</dbReference>
<keyword evidence="8" id="KW-0539">Nucleus</keyword>
<dbReference type="InterPro" id="IPR057310">
    <property type="entry name" value="PER1-3_bHLH"/>
</dbReference>
<dbReference type="InterPro" id="IPR035965">
    <property type="entry name" value="PAS-like_dom_sf"/>
</dbReference>
<organism evidence="11 12">
    <name type="scientific">Sus scrofa</name>
    <name type="common">Pig</name>
    <dbReference type="NCBI Taxonomy" id="9823"/>
    <lineage>
        <taxon>Eukaryota</taxon>
        <taxon>Metazoa</taxon>
        <taxon>Chordata</taxon>
        <taxon>Craniata</taxon>
        <taxon>Vertebrata</taxon>
        <taxon>Euteleostomi</taxon>
        <taxon>Mammalia</taxon>
        <taxon>Eutheria</taxon>
        <taxon>Laurasiatheria</taxon>
        <taxon>Artiodactyla</taxon>
        <taxon>Suina</taxon>
        <taxon>Suidae</taxon>
        <taxon>Sus</taxon>
    </lineage>
</organism>
<evidence type="ECO:0000259" key="10">
    <source>
        <dbReference type="PROSITE" id="PS50112"/>
    </source>
</evidence>
<dbReference type="InterPro" id="IPR013655">
    <property type="entry name" value="PAS_fold_3"/>
</dbReference>
<dbReference type="InterPro" id="IPR022728">
    <property type="entry name" value="Period_circadian-like_C"/>
</dbReference>
<dbReference type="Gene3D" id="3.30.450.20">
    <property type="entry name" value="PAS domain"/>
    <property type="match status" value="2"/>
</dbReference>
<evidence type="ECO:0000256" key="8">
    <source>
        <dbReference type="ARBA" id="ARBA00023242"/>
    </source>
</evidence>
<evidence type="ECO:0000256" key="3">
    <source>
        <dbReference type="ARBA" id="ARBA00022490"/>
    </source>
</evidence>
<dbReference type="Pfam" id="PF23170">
    <property type="entry name" value="bHLH_PER"/>
    <property type="match status" value="1"/>
</dbReference>
<keyword evidence="7" id="KW-0804">Transcription</keyword>
<reference evidence="11" key="1">
    <citation type="submission" date="2025-08" db="UniProtKB">
        <authorList>
            <consortium name="Ensembl"/>
        </authorList>
    </citation>
    <scope>IDENTIFICATION</scope>
</reference>
<dbReference type="PANTHER" id="PTHR11269">
    <property type="entry name" value="PERIOD CIRCADIAN PROTEIN"/>
    <property type="match status" value="1"/>
</dbReference>
<dbReference type="Proteomes" id="UP000694726">
    <property type="component" value="Unplaced"/>
</dbReference>